<evidence type="ECO:0000313" key="3">
    <source>
        <dbReference type="Proteomes" id="UP000013232"/>
    </source>
</evidence>
<dbReference type="InterPro" id="IPR017946">
    <property type="entry name" value="PLC-like_Pdiesterase_TIM-brl"/>
</dbReference>
<name>N6Z6P7_THAL4</name>
<dbReference type="Proteomes" id="UP000013232">
    <property type="component" value="Unassembled WGS sequence"/>
</dbReference>
<protein>
    <submittedName>
        <fullName evidence="2">Glycerophosphodiester phosphodiesterase</fullName>
    </submittedName>
</protein>
<feature type="domain" description="GP-PDE" evidence="1">
    <location>
        <begin position="15"/>
        <end position="252"/>
    </location>
</feature>
<dbReference type="NCBIfam" id="NF006989">
    <property type="entry name" value="PRK09454.1"/>
    <property type="match status" value="1"/>
</dbReference>
<dbReference type="RefSeq" id="WP_004333726.1">
    <property type="nucleotide sequence ID" value="NZ_AMXE01000006.1"/>
</dbReference>
<dbReference type="GO" id="GO:0006629">
    <property type="term" value="P:lipid metabolic process"/>
    <property type="evidence" value="ECO:0007669"/>
    <property type="project" value="InterPro"/>
</dbReference>
<organism evidence="2 3">
    <name type="scientific">Thauera linaloolentis (strain DSM 12138 / JCM 21573 / CCUG 41526 / CIP 105981 / IAM 15112 / NBRC 102519 / 47Lol)</name>
    <dbReference type="NCBI Taxonomy" id="1123367"/>
    <lineage>
        <taxon>Bacteria</taxon>
        <taxon>Pseudomonadati</taxon>
        <taxon>Pseudomonadota</taxon>
        <taxon>Betaproteobacteria</taxon>
        <taxon>Rhodocyclales</taxon>
        <taxon>Zoogloeaceae</taxon>
        <taxon>Thauera</taxon>
    </lineage>
</organism>
<dbReference type="Pfam" id="PF03009">
    <property type="entry name" value="GDPD"/>
    <property type="match status" value="1"/>
</dbReference>
<accession>N6Z6P7</accession>
<dbReference type="STRING" id="1123367.GCA_000621305_00122"/>
<evidence type="ECO:0000313" key="2">
    <source>
        <dbReference type="EMBL" id="ENO90038.1"/>
    </source>
</evidence>
<comment type="caution">
    <text evidence="2">The sequence shown here is derived from an EMBL/GenBank/DDBJ whole genome shotgun (WGS) entry which is preliminary data.</text>
</comment>
<dbReference type="EMBL" id="AMXE01000006">
    <property type="protein sequence ID" value="ENO90038.1"/>
    <property type="molecule type" value="Genomic_DNA"/>
</dbReference>
<dbReference type="InterPro" id="IPR030395">
    <property type="entry name" value="GP_PDE_dom"/>
</dbReference>
<dbReference type="SUPFAM" id="SSF51695">
    <property type="entry name" value="PLC-like phosphodiesterases"/>
    <property type="match status" value="1"/>
</dbReference>
<dbReference type="PANTHER" id="PTHR46211">
    <property type="entry name" value="GLYCEROPHOSPHORYL DIESTER PHOSPHODIESTERASE"/>
    <property type="match status" value="1"/>
</dbReference>
<dbReference type="AlphaFoldDB" id="N6Z6P7"/>
<dbReference type="eggNOG" id="COG0584">
    <property type="taxonomic scope" value="Bacteria"/>
</dbReference>
<dbReference type="Gene3D" id="3.20.20.190">
    <property type="entry name" value="Phosphatidylinositol (PI) phosphodiesterase"/>
    <property type="match status" value="1"/>
</dbReference>
<proteinExistence type="predicted"/>
<gene>
    <name evidence="2" type="ORF">C666_03205</name>
</gene>
<sequence>MKPPSIIGVANWPYPRWIAHRGGGRLAPENTLAAFRLGHACGYRMFECDVRLSADGVPFLLHDDVLERTTDGQGPAAARDWAALSQLDAGGWYSERYRGEPLASLQALMCFCHATGSALNVELKPAPGSEYETGRIVAETLSRGWRGLLPPLLSSFRAVALQGARAGGASLPRALLVEYPGPGCMDLALELGCVAMVAEHSRITPQFVERLHAAGLALLSYTVNDDAEAQRLLRLGLQGLITDRVDRFDPAVHAA</sequence>
<dbReference type="GO" id="GO:0008081">
    <property type="term" value="F:phosphoric diester hydrolase activity"/>
    <property type="evidence" value="ECO:0007669"/>
    <property type="project" value="InterPro"/>
</dbReference>
<reference evidence="2 3" key="1">
    <citation type="submission" date="2012-09" db="EMBL/GenBank/DDBJ databases">
        <title>Draft Genome Sequences of 6 Strains from Genus Thauera.</title>
        <authorList>
            <person name="Liu B."/>
            <person name="Shapleigh J.P."/>
            <person name="Frostegard A.H."/>
        </authorList>
    </citation>
    <scope>NUCLEOTIDE SEQUENCE [LARGE SCALE GENOMIC DNA]</scope>
    <source>
        <strain evidence="3">47Lol / DSM 12138</strain>
    </source>
</reference>
<keyword evidence="3" id="KW-1185">Reference proteome</keyword>
<dbReference type="PANTHER" id="PTHR46211:SF1">
    <property type="entry name" value="GLYCEROPHOSPHODIESTER PHOSPHODIESTERASE, CYTOPLASMIC"/>
    <property type="match status" value="1"/>
</dbReference>
<evidence type="ECO:0000259" key="1">
    <source>
        <dbReference type="PROSITE" id="PS51704"/>
    </source>
</evidence>
<dbReference type="PROSITE" id="PS51704">
    <property type="entry name" value="GP_PDE"/>
    <property type="match status" value="1"/>
</dbReference>